<accession>A0A4Y2FW20</accession>
<keyword evidence="2" id="KW-1185">Reference proteome</keyword>
<dbReference type="AlphaFoldDB" id="A0A4Y2FW20"/>
<gene>
    <name evidence="1" type="ORF">AVEN_127464_1</name>
</gene>
<comment type="caution">
    <text evidence="1">The sequence shown here is derived from an EMBL/GenBank/DDBJ whole genome shotgun (WGS) entry which is preliminary data.</text>
</comment>
<proteinExistence type="predicted"/>
<dbReference type="Proteomes" id="UP000499080">
    <property type="component" value="Unassembled WGS sequence"/>
</dbReference>
<dbReference type="OrthoDB" id="10626688at2759"/>
<dbReference type="EMBL" id="BGPR01097215">
    <property type="protein sequence ID" value="GBM44716.1"/>
    <property type="molecule type" value="Genomic_DNA"/>
</dbReference>
<protein>
    <submittedName>
        <fullName evidence="1">Uncharacterized protein</fullName>
    </submittedName>
</protein>
<sequence length="132" mass="15426">MSWLSLCVLRFDTKAEPAFAMSQLMRRTISRHMLLLSQPYNIGFVTEEVIAIMWQIANAKYKALGLITFGWNSARGFRLFHCNQLMVRNQTWLSGLLLRFSVESPPEDRIRVLFCFMACYHRCCDLTKLNLL</sequence>
<name>A0A4Y2FW20_ARAVE</name>
<reference evidence="1 2" key="1">
    <citation type="journal article" date="2019" name="Sci. Rep.">
        <title>Orb-weaving spider Araneus ventricosus genome elucidates the spidroin gene catalogue.</title>
        <authorList>
            <person name="Kono N."/>
            <person name="Nakamura H."/>
            <person name="Ohtoshi R."/>
            <person name="Moran D.A.P."/>
            <person name="Shinohara A."/>
            <person name="Yoshida Y."/>
            <person name="Fujiwara M."/>
            <person name="Mori M."/>
            <person name="Tomita M."/>
            <person name="Arakawa K."/>
        </authorList>
    </citation>
    <scope>NUCLEOTIDE SEQUENCE [LARGE SCALE GENOMIC DNA]</scope>
</reference>
<evidence type="ECO:0000313" key="2">
    <source>
        <dbReference type="Proteomes" id="UP000499080"/>
    </source>
</evidence>
<evidence type="ECO:0000313" key="1">
    <source>
        <dbReference type="EMBL" id="GBM44716.1"/>
    </source>
</evidence>
<organism evidence="1 2">
    <name type="scientific">Araneus ventricosus</name>
    <name type="common">Orbweaver spider</name>
    <name type="synonym">Epeira ventricosa</name>
    <dbReference type="NCBI Taxonomy" id="182803"/>
    <lineage>
        <taxon>Eukaryota</taxon>
        <taxon>Metazoa</taxon>
        <taxon>Ecdysozoa</taxon>
        <taxon>Arthropoda</taxon>
        <taxon>Chelicerata</taxon>
        <taxon>Arachnida</taxon>
        <taxon>Araneae</taxon>
        <taxon>Araneomorphae</taxon>
        <taxon>Entelegynae</taxon>
        <taxon>Araneoidea</taxon>
        <taxon>Araneidae</taxon>
        <taxon>Araneus</taxon>
    </lineage>
</organism>